<dbReference type="GO" id="GO:0043254">
    <property type="term" value="P:regulation of protein-containing complex assembly"/>
    <property type="evidence" value="ECO:0007669"/>
    <property type="project" value="EnsemblFungi"/>
</dbReference>
<dbReference type="eggNOG" id="KOG1064">
    <property type="taxonomic scope" value="Eukaryota"/>
</dbReference>
<evidence type="ECO:0000313" key="4">
    <source>
        <dbReference type="Proteomes" id="UP000005220"/>
    </source>
</evidence>
<dbReference type="PANTHER" id="PTHR13950:SF9">
    <property type="entry name" value="RABCONNECTIN-3A"/>
    <property type="match status" value="1"/>
</dbReference>
<dbReference type="HOGENOM" id="CLU_000310_0_1_1"/>
<accession>H2AWI3</accession>
<keyword evidence="4" id="KW-1185">Reference proteome</keyword>
<sequence length="1354" mass="154953">MSLNFLPGRPNCKQQSVCQALWQGHTLFAYCSGNNLIIFSNQFTRLQTIYLDKDCNAVDINSENGFIALSYASQVEIYKPIHQIMKNPKWAFCCSVFHDNSEVNCLKWGSNNELVIGSDFLSFWKINDNFGEYEPVLLWNKKQSKSVYNVAISQDSQLITSYSKFDRTVKLWRRISLSGDQDIFNLILLPHPDHVTMVRWRKTASKQSVQLLYTLCSDKTLRIWSYLNIETDKPTLQQWGTLKLDVTQKYCAILDNWILEKVLFNDKTQFRELLPTKPELVLLGTNEGKIEIIALENLSINPLQPISYRKLLSVALPHPTFVHRPTYIHFAEIQPYDDHGAKVSLIVHDLEGVIRHSVMDLSLLLKEPLQNMRTSEFAILQHKFTGHNKSIQKLIRSSDGEAVLTLSRFSENCVWIPQDLPKGGTSLVLKNIIRTEAPIKLAVVHEKGGLVICLLENHKIQAWECPDDHRTNKKKSFLKSEYQLEAFEVEPLLILNTPETRHSHERHFIAIIFSNGFIKGFEVSSSKGICEVGSDSFNIADIFNISTIDPVHTSYISNRALVSVVTKKGVVTTYKAMVDLERRYITWIKSSELVTGMTSPTFVRGSSTNKLCTVDSSGKKMCFWDLNRGVLEYQETFDNAIEDIDWTSTELGQSIVSIGFTGYALLYTQVRYDYTNSIPSYLPVEKIDITSNTSHNIGDSIWLKNGIFVVASGNQLYIKDKSLDMSDPFTSASVGSRKILSNDVLHLNSVLNGPLPVYHPQFVIQAIYLKKLKLTKEIFLRLFLELRKLDLQSKDVTKWLPSNLNLESKKFFIERDRDYPVEIFPDPYPEFNRTVATALSKALTTIALPYLTRHQQITLITVIEFLEGILKDEQSVDYNGIRFLLGVKLFQSHRKVQQHLLMRDVSWALHSDNKEVLLSNLNNHITSWKRAQQYKIAFWATEEDLRRKFEEIARFEFTKNETKDPSRCSIFYLALKKKQVLLNLWKMSIGHPEQQKLVKFLSNDFNETRWKTAALKNAFALMSKHRYLDAATFFLLADSLKDSVNVLYKQVGDLDLAIGTCRIFEGDNGPVLGELLRTGLLPNAILQNDRWTCSFIYWKLKKKEVAIKALVTPPIDLENNKQLVSKEELVNKSFLVEDPGLLYLYATLRKRNVKYFIGSIELGNKSEYGLILRVAEILRRMGCNYLAVSLVKNWKFIEAESAVRRIKQEANIPGVNNLNVELTSSARIRPSLFDMFDNRKIMSKLDNVTSNSSPVTPNILENFLPSSSISNVSIDNSRSGQPKSLLADFMGQDVDRNSKKPTSLLDDFMTPKNEQKKQESPRNRLDNFTKPKTNIKKKSVATNAAPRNLLDDFM</sequence>
<dbReference type="InterPro" id="IPR036322">
    <property type="entry name" value="WD40_repeat_dom_sf"/>
</dbReference>
<dbReference type="RefSeq" id="XP_003957868.1">
    <property type="nucleotide sequence ID" value="XM_003957819.1"/>
</dbReference>
<dbReference type="STRING" id="1071382.H2AWI3"/>
<dbReference type="InterPro" id="IPR022033">
    <property type="entry name" value="Rav1p_C"/>
</dbReference>
<evidence type="ECO:0000256" key="1">
    <source>
        <dbReference type="SAM" id="MobiDB-lite"/>
    </source>
</evidence>
<dbReference type="Pfam" id="PF12234">
    <property type="entry name" value="Rav1p_C"/>
    <property type="match status" value="1"/>
</dbReference>
<feature type="domain" description="RAVE complex protein Rav1 C-terminal" evidence="2">
    <location>
        <begin position="569"/>
        <end position="1190"/>
    </location>
</feature>
<dbReference type="InterPro" id="IPR001680">
    <property type="entry name" value="WD40_rpt"/>
</dbReference>
<dbReference type="PANTHER" id="PTHR13950">
    <property type="entry name" value="RABCONNECTIN-RELATED"/>
    <property type="match status" value="1"/>
</dbReference>
<dbReference type="GO" id="GO:0043291">
    <property type="term" value="C:RAVE complex"/>
    <property type="evidence" value="ECO:0007669"/>
    <property type="project" value="EnsemblFungi"/>
</dbReference>
<dbReference type="Pfam" id="PF00400">
    <property type="entry name" value="WD40"/>
    <property type="match status" value="1"/>
</dbReference>
<dbReference type="GO" id="GO:0045022">
    <property type="term" value="P:early endosome to late endosome transport"/>
    <property type="evidence" value="ECO:0007669"/>
    <property type="project" value="EnsemblFungi"/>
</dbReference>
<gene>
    <name evidence="3" type="primary">KAFR0F01370</name>
    <name evidence="3" type="ORF">KAFR_0F01370</name>
</gene>
<name>H2AWI3_KAZAF</name>
<dbReference type="GeneID" id="13884201"/>
<dbReference type="KEGG" id="kaf:KAFR_0F01370"/>
<evidence type="ECO:0000259" key="2">
    <source>
        <dbReference type="Pfam" id="PF12234"/>
    </source>
</evidence>
<dbReference type="OrthoDB" id="342131at2759"/>
<dbReference type="SMART" id="SM00320">
    <property type="entry name" value="WD40"/>
    <property type="match status" value="3"/>
</dbReference>
<proteinExistence type="predicted"/>
<dbReference type="InParanoid" id="H2AWI3"/>
<dbReference type="InterPro" id="IPR052208">
    <property type="entry name" value="DmX-like/RAVE_component"/>
</dbReference>
<dbReference type="GO" id="GO:0007035">
    <property type="term" value="P:vacuolar acidification"/>
    <property type="evidence" value="ECO:0007669"/>
    <property type="project" value="EnsemblFungi"/>
</dbReference>
<dbReference type="FunCoup" id="H2AWI3">
    <property type="interactions" value="97"/>
</dbReference>
<dbReference type="InterPro" id="IPR015943">
    <property type="entry name" value="WD40/YVTN_repeat-like_dom_sf"/>
</dbReference>
<protein>
    <recommendedName>
        <fullName evidence="2">RAVE complex protein Rav1 C-terminal domain-containing protein</fullName>
    </recommendedName>
</protein>
<dbReference type="SUPFAM" id="SSF50978">
    <property type="entry name" value="WD40 repeat-like"/>
    <property type="match status" value="2"/>
</dbReference>
<evidence type="ECO:0000313" key="3">
    <source>
        <dbReference type="EMBL" id="CCF58733.1"/>
    </source>
</evidence>
<dbReference type="GO" id="GO:0070072">
    <property type="term" value="P:vacuolar proton-transporting V-type ATPase complex assembly"/>
    <property type="evidence" value="ECO:0007669"/>
    <property type="project" value="EnsemblFungi"/>
</dbReference>
<dbReference type="EMBL" id="HE650826">
    <property type="protein sequence ID" value="CCF58733.1"/>
    <property type="molecule type" value="Genomic_DNA"/>
</dbReference>
<feature type="region of interest" description="Disordered" evidence="1">
    <location>
        <begin position="1291"/>
        <end position="1334"/>
    </location>
</feature>
<dbReference type="Proteomes" id="UP000005220">
    <property type="component" value="Chromosome 6"/>
</dbReference>
<organism evidence="3 4">
    <name type="scientific">Kazachstania africana (strain ATCC 22294 / BCRC 22015 / CBS 2517 / CECT 1963 / NBRC 1671 / NRRL Y-8276)</name>
    <name type="common">Yeast</name>
    <name type="synonym">Kluyveromyces africanus</name>
    <dbReference type="NCBI Taxonomy" id="1071382"/>
    <lineage>
        <taxon>Eukaryota</taxon>
        <taxon>Fungi</taxon>
        <taxon>Dikarya</taxon>
        <taxon>Ascomycota</taxon>
        <taxon>Saccharomycotina</taxon>
        <taxon>Saccharomycetes</taxon>
        <taxon>Saccharomycetales</taxon>
        <taxon>Saccharomycetaceae</taxon>
        <taxon>Kazachstania</taxon>
    </lineage>
</organism>
<feature type="compositionally biased region" description="Basic and acidic residues" evidence="1">
    <location>
        <begin position="1313"/>
        <end position="1329"/>
    </location>
</feature>
<dbReference type="Gene3D" id="2.130.10.10">
    <property type="entry name" value="YVTN repeat-like/Quinoprotein amine dehydrogenase"/>
    <property type="match status" value="1"/>
</dbReference>
<reference evidence="3 4" key="1">
    <citation type="journal article" date="2011" name="Proc. Natl. Acad. Sci. U.S.A.">
        <title>Evolutionary erosion of yeast sex chromosomes by mating-type switching accidents.</title>
        <authorList>
            <person name="Gordon J.L."/>
            <person name="Armisen D."/>
            <person name="Proux-Wera E."/>
            <person name="Oheigeartaigh S.S."/>
            <person name="Byrne K.P."/>
            <person name="Wolfe K.H."/>
        </authorList>
    </citation>
    <scope>NUCLEOTIDE SEQUENCE [LARGE SCALE GENOMIC DNA]</scope>
    <source>
        <strain evidence="4">ATCC 22294 / BCRC 22015 / CBS 2517 / CECT 1963 / NBRC 1671 / NRRL Y-8276</strain>
    </source>
</reference>